<dbReference type="InterPro" id="IPR011990">
    <property type="entry name" value="TPR-like_helical_dom_sf"/>
</dbReference>
<dbReference type="Proteomes" id="UP001183246">
    <property type="component" value="Unassembled WGS sequence"/>
</dbReference>
<proteinExistence type="predicted"/>
<comment type="caution">
    <text evidence="2">The sequence shown here is derived from an EMBL/GenBank/DDBJ whole genome shotgun (WGS) entry which is preliminary data.</text>
</comment>
<dbReference type="RefSeq" id="WP_311708598.1">
    <property type="nucleotide sequence ID" value="NZ_JAVREL010000033.1"/>
</dbReference>
<dbReference type="SUPFAM" id="SSF52540">
    <property type="entry name" value="P-loop containing nucleoside triphosphate hydrolases"/>
    <property type="match status" value="1"/>
</dbReference>
<dbReference type="EMBL" id="JAVREL010000033">
    <property type="protein sequence ID" value="MDT0347472.1"/>
    <property type="molecule type" value="Genomic_DNA"/>
</dbReference>
<gene>
    <name evidence="2" type="ORF">RM590_33620</name>
</gene>
<dbReference type="PANTHER" id="PTHR47691">
    <property type="entry name" value="REGULATOR-RELATED"/>
    <property type="match status" value="1"/>
</dbReference>
<keyword evidence="3" id="KW-1185">Reference proteome</keyword>
<feature type="region of interest" description="Disordered" evidence="1">
    <location>
        <begin position="30"/>
        <end position="54"/>
    </location>
</feature>
<dbReference type="Gene3D" id="1.25.40.10">
    <property type="entry name" value="Tetratricopeptide repeat domain"/>
    <property type="match status" value="2"/>
</dbReference>
<dbReference type="PANTHER" id="PTHR47691:SF3">
    <property type="entry name" value="HTH-TYPE TRANSCRIPTIONAL REGULATOR RV0890C-RELATED"/>
    <property type="match status" value="1"/>
</dbReference>
<reference evidence="3" key="1">
    <citation type="submission" date="2023-07" db="EMBL/GenBank/DDBJ databases">
        <title>30 novel species of actinomycetes from the DSMZ collection.</title>
        <authorList>
            <person name="Nouioui I."/>
        </authorList>
    </citation>
    <scope>NUCLEOTIDE SEQUENCE [LARGE SCALE GENOMIC DNA]</scope>
    <source>
        <strain evidence="3">DSM 44938</strain>
    </source>
</reference>
<dbReference type="SUPFAM" id="SSF48452">
    <property type="entry name" value="TPR-like"/>
    <property type="match status" value="1"/>
</dbReference>
<dbReference type="InterPro" id="IPR027417">
    <property type="entry name" value="P-loop_NTPase"/>
</dbReference>
<evidence type="ECO:0000256" key="1">
    <source>
        <dbReference type="SAM" id="MobiDB-lite"/>
    </source>
</evidence>
<evidence type="ECO:0000313" key="3">
    <source>
        <dbReference type="Proteomes" id="UP001183246"/>
    </source>
</evidence>
<dbReference type="PRINTS" id="PR00364">
    <property type="entry name" value="DISEASERSIST"/>
</dbReference>
<sequence length="767" mass="82034">MRTAPSARDAHGVGKGWGILGFFGSATGDAARARGGRSMSTDGPEGGHAVPSVRNDLSGIVHGSAVQAQQIHGGVTFNVQPLPTAATPQVKPDQVPAVTVPFANRHEELARLDGLIGAGGAQPSPVRHGVVGGLPGIGKTALVWRWAEKSRERFPDGQIYVDFAALRHEAGGDVSEAVGMCLRALGLTDAFMPKSLAERTNEFRSRTAGRRLLVVLDDVSQPAHVRPFVPKGPGSFLLVTSNGDLSELAWDGAALMSLGPLDADSGLRLLAGRCGADVVAAERTAAERLVELCGGLPVALHVVASRLLTEERLTMPVLADELADEARRLTGMSLGGDRSVSAVLSLAYRALPPDAARLYRLLGWLPGRTFDAGTAAVAAAVSPATAAPLLTALTRASLLETMEDGRFRFHDLVRLHARERAAEEEPEDQRRAVTERVATHYLALTAFADRAIRADRLRVADLTELLGNAPDPFTATSGPQPLAWLEAERTNILAVLRVAHRHGLHALVWPLSEGFTALFLHSRHLGEWQESLELGASAAAGSGDPAGEARLRSLLSRPLMDLGEHERAHTELERAVACAEESGHRELQASVQEFFGRYWDRFDPPRAMAAYERAIELNAAAGQERGAAIATYFLGCTQDAVGDHDAARATLRTAHQRLLSCQDRRMAARALAALGTAQEHLGETEQASRALNEAAGILRNEKASHYEAQALVRLARLTERTGGPPHEVREHVARALEIWEAGGNPEADDLRQWLHRLDAAAASGEDG</sequence>
<evidence type="ECO:0000313" key="2">
    <source>
        <dbReference type="EMBL" id="MDT0347472.1"/>
    </source>
</evidence>
<accession>A0ABU2N1K0</accession>
<dbReference type="Gene3D" id="3.40.50.300">
    <property type="entry name" value="P-loop containing nucleotide triphosphate hydrolases"/>
    <property type="match status" value="1"/>
</dbReference>
<name>A0ABU2N1K0_9ACTN</name>
<organism evidence="2 3">
    <name type="scientific">Streptomyces litchfieldiae</name>
    <dbReference type="NCBI Taxonomy" id="3075543"/>
    <lineage>
        <taxon>Bacteria</taxon>
        <taxon>Bacillati</taxon>
        <taxon>Actinomycetota</taxon>
        <taxon>Actinomycetes</taxon>
        <taxon>Kitasatosporales</taxon>
        <taxon>Streptomycetaceae</taxon>
        <taxon>Streptomyces</taxon>
    </lineage>
</organism>
<protein>
    <submittedName>
        <fullName evidence="2">NB-ARC domain-containing protein</fullName>
    </submittedName>
</protein>